<organism evidence="1 2">
    <name type="scientific">Citrobacter youngae ATCC 29220</name>
    <dbReference type="NCBI Taxonomy" id="500640"/>
    <lineage>
        <taxon>Bacteria</taxon>
        <taxon>Pseudomonadati</taxon>
        <taxon>Pseudomonadota</taxon>
        <taxon>Gammaproteobacteria</taxon>
        <taxon>Enterobacterales</taxon>
        <taxon>Enterobacteriaceae</taxon>
        <taxon>Citrobacter</taxon>
        <taxon>Citrobacter freundii complex</taxon>
    </lineage>
</organism>
<reference evidence="1 2" key="1">
    <citation type="submission" date="2010-02" db="EMBL/GenBank/DDBJ databases">
        <authorList>
            <person name="Weinstock G."/>
            <person name="Sodergren E."/>
            <person name="Clifton S."/>
            <person name="Fulton L."/>
            <person name="Fulton B."/>
            <person name="Courtney L."/>
            <person name="Fronick C."/>
            <person name="Harrison M."/>
            <person name="Strong C."/>
            <person name="Farmer C."/>
            <person name="Delahaunty K."/>
            <person name="Markovic C."/>
            <person name="Hall O."/>
            <person name="Minx P."/>
            <person name="Tomlinson C."/>
            <person name="Mitreva M."/>
            <person name="Nelson J."/>
            <person name="Hou S."/>
            <person name="Wollam A."/>
            <person name="Pepin K.H."/>
            <person name="Johnson M."/>
            <person name="Bhonagiri V."/>
            <person name="Zhang X."/>
            <person name="Suruliraj S."/>
            <person name="Warren W."/>
            <person name="Chinwalla A."/>
            <person name="Mardis E.R."/>
            <person name="Wilson R.K."/>
        </authorList>
    </citation>
    <scope>NUCLEOTIDE SEQUENCE [LARGE SCALE GENOMIC DNA]</scope>
    <source>
        <strain evidence="1 2">ATCC 29220</strain>
    </source>
</reference>
<dbReference type="HOGENOM" id="CLU_3267755_0_0_6"/>
<proteinExistence type="predicted"/>
<name>D4BCF7_9ENTR</name>
<dbReference type="AlphaFoldDB" id="D4BCF7"/>
<dbReference type="EMBL" id="ABWL02000008">
    <property type="protein sequence ID" value="EFE08293.1"/>
    <property type="molecule type" value="Genomic_DNA"/>
</dbReference>
<comment type="caution">
    <text evidence="1">The sequence shown here is derived from an EMBL/GenBank/DDBJ whole genome shotgun (WGS) entry which is preliminary data.</text>
</comment>
<protein>
    <submittedName>
        <fullName evidence="1">Uncharacterized protein</fullName>
    </submittedName>
</protein>
<evidence type="ECO:0000313" key="2">
    <source>
        <dbReference type="Proteomes" id="UP000003880"/>
    </source>
</evidence>
<accession>D4BCF7</accession>
<sequence>MAALAPCPAYIHAFRRPDKRSAIRQNMPSTAEYTHDELCIN</sequence>
<evidence type="ECO:0000313" key="1">
    <source>
        <dbReference type="EMBL" id="EFE08293.1"/>
    </source>
</evidence>
<dbReference type="Proteomes" id="UP000003880">
    <property type="component" value="Unassembled WGS sequence"/>
</dbReference>
<gene>
    <name evidence="1" type="ORF">CIT292_08170</name>
</gene>